<dbReference type="InterPro" id="IPR011047">
    <property type="entry name" value="Quinoprotein_ADH-like_sf"/>
</dbReference>
<feature type="compositionally biased region" description="Low complexity" evidence="1">
    <location>
        <begin position="84"/>
        <end position="94"/>
    </location>
</feature>
<proteinExistence type="predicted"/>
<dbReference type="SUPFAM" id="SSF50998">
    <property type="entry name" value="Quinoprotein alcohol dehydrogenase-like"/>
    <property type="match status" value="1"/>
</dbReference>
<name>A0A5J6GJ49_STRKN</name>
<evidence type="ECO:0000256" key="1">
    <source>
        <dbReference type="SAM" id="MobiDB-lite"/>
    </source>
</evidence>
<sequence length="443" mass="46146">MNSAAKPLAKLSVPAAYDGAKGWDETLNWVPDSVGTLPVTVVPRSESVAMMYAASDGYTVKARDARSGQVRWSSAPWNPPTPVEGAAGDPDAGEAAEIPDVVGVEQDGRGYVVAYAHGMRGKDDLHEGAEVVRLAVYAAGASGSAVKPLREIDVPVSADPGEVQVGSHGGRLLVGWGEEGMYPESSHAVDVVTGKVTAYKEPGQLLPQCEEAVGCSNSRVMAVGADGPLVAMGGGGFGVPRRWFSDDVRPAGVAAETGVLDSPNGEVYGVTDGFFLATWERGGTYGADVAPMWSVHDLRTGELKASMACAYKGTTDSGVLESGATRDYPVITSPSGRYLAAGPVAFDLKRKKGICLQSDGDRKTILLSSIQDDGTAYGVVDEDSATSDAEPVIAQADLTTPTGKPKALGVGADVPFQTSVNGSGLFLTRDDDKNVRISLRRQR</sequence>
<protein>
    <submittedName>
        <fullName evidence="2">Uncharacterized protein</fullName>
    </submittedName>
</protein>
<organism evidence="2 3">
    <name type="scientific">Streptomyces kanamyceticus</name>
    <dbReference type="NCBI Taxonomy" id="1967"/>
    <lineage>
        <taxon>Bacteria</taxon>
        <taxon>Bacillati</taxon>
        <taxon>Actinomycetota</taxon>
        <taxon>Actinomycetes</taxon>
        <taxon>Kitasatosporales</taxon>
        <taxon>Streptomycetaceae</taxon>
        <taxon>Streptomyces</taxon>
    </lineage>
</organism>
<evidence type="ECO:0000313" key="2">
    <source>
        <dbReference type="EMBL" id="QEU95900.1"/>
    </source>
</evidence>
<reference evidence="2 3" key="1">
    <citation type="submission" date="2017-09" db="EMBL/GenBank/DDBJ databases">
        <authorList>
            <person name="Lee N."/>
            <person name="Cho B.-K."/>
        </authorList>
    </citation>
    <scope>NUCLEOTIDE SEQUENCE [LARGE SCALE GENOMIC DNA]</scope>
    <source>
        <strain evidence="2 3">ATCC 12853</strain>
    </source>
</reference>
<evidence type="ECO:0000313" key="3">
    <source>
        <dbReference type="Proteomes" id="UP000325529"/>
    </source>
</evidence>
<dbReference type="Proteomes" id="UP000325529">
    <property type="component" value="Chromosome"/>
</dbReference>
<keyword evidence="3" id="KW-1185">Reference proteome</keyword>
<dbReference type="EMBL" id="CP023699">
    <property type="protein sequence ID" value="QEU95900.1"/>
    <property type="molecule type" value="Genomic_DNA"/>
</dbReference>
<dbReference type="AlphaFoldDB" id="A0A5J6GJ49"/>
<dbReference type="OrthoDB" id="3636947at2"/>
<gene>
    <name evidence="2" type="ORF">CP970_37680</name>
</gene>
<accession>A0A5J6GJ49</accession>
<feature type="region of interest" description="Disordered" evidence="1">
    <location>
        <begin position="69"/>
        <end position="94"/>
    </location>
</feature>
<dbReference type="RefSeq" id="WP_055555519.1">
    <property type="nucleotide sequence ID" value="NZ_CP023699.1"/>
</dbReference>
<dbReference type="KEGG" id="ska:CP970_37680"/>